<dbReference type="AlphaFoldDB" id="A0A3N4L941"/>
<dbReference type="InParanoid" id="A0A3N4L941"/>
<name>A0A3N4L941_9PEZI</name>
<proteinExistence type="predicted"/>
<dbReference type="Proteomes" id="UP000267821">
    <property type="component" value="Unassembled WGS sequence"/>
</dbReference>
<organism evidence="1 2">
    <name type="scientific">Terfezia boudieri ATCC MYA-4762</name>
    <dbReference type="NCBI Taxonomy" id="1051890"/>
    <lineage>
        <taxon>Eukaryota</taxon>
        <taxon>Fungi</taxon>
        <taxon>Dikarya</taxon>
        <taxon>Ascomycota</taxon>
        <taxon>Pezizomycotina</taxon>
        <taxon>Pezizomycetes</taxon>
        <taxon>Pezizales</taxon>
        <taxon>Pezizaceae</taxon>
        <taxon>Terfezia</taxon>
    </lineage>
</organism>
<evidence type="ECO:0000313" key="2">
    <source>
        <dbReference type="Proteomes" id="UP000267821"/>
    </source>
</evidence>
<dbReference type="EMBL" id="ML121597">
    <property type="protein sequence ID" value="RPB19136.1"/>
    <property type="molecule type" value="Genomic_DNA"/>
</dbReference>
<keyword evidence="2" id="KW-1185">Reference proteome</keyword>
<sequence>MVFHCPYAYYSHSVDLRCRTHNAYYSHSVDLRSAIHCLHKAGLIAELTTELTAYYSHSVDLRSAIHCV</sequence>
<feature type="non-terminal residue" evidence="1">
    <location>
        <position position="68"/>
    </location>
</feature>
<accession>A0A3N4L941</accession>
<evidence type="ECO:0000313" key="1">
    <source>
        <dbReference type="EMBL" id="RPB19136.1"/>
    </source>
</evidence>
<protein>
    <submittedName>
        <fullName evidence="1">Uncharacterized protein</fullName>
    </submittedName>
</protein>
<reference evidence="1 2" key="1">
    <citation type="journal article" date="2018" name="Nat. Ecol. Evol.">
        <title>Pezizomycetes genomes reveal the molecular basis of ectomycorrhizal truffle lifestyle.</title>
        <authorList>
            <person name="Murat C."/>
            <person name="Payen T."/>
            <person name="Noel B."/>
            <person name="Kuo A."/>
            <person name="Morin E."/>
            <person name="Chen J."/>
            <person name="Kohler A."/>
            <person name="Krizsan K."/>
            <person name="Balestrini R."/>
            <person name="Da Silva C."/>
            <person name="Montanini B."/>
            <person name="Hainaut M."/>
            <person name="Levati E."/>
            <person name="Barry K.W."/>
            <person name="Belfiori B."/>
            <person name="Cichocki N."/>
            <person name="Clum A."/>
            <person name="Dockter R.B."/>
            <person name="Fauchery L."/>
            <person name="Guy J."/>
            <person name="Iotti M."/>
            <person name="Le Tacon F."/>
            <person name="Lindquist E.A."/>
            <person name="Lipzen A."/>
            <person name="Malagnac F."/>
            <person name="Mello A."/>
            <person name="Molinier V."/>
            <person name="Miyauchi S."/>
            <person name="Poulain J."/>
            <person name="Riccioni C."/>
            <person name="Rubini A."/>
            <person name="Sitrit Y."/>
            <person name="Splivallo R."/>
            <person name="Traeger S."/>
            <person name="Wang M."/>
            <person name="Zifcakova L."/>
            <person name="Wipf D."/>
            <person name="Zambonelli A."/>
            <person name="Paolocci F."/>
            <person name="Nowrousian M."/>
            <person name="Ottonello S."/>
            <person name="Baldrian P."/>
            <person name="Spatafora J.W."/>
            <person name="Henrissat B."/>
            <person name="Nagy L.G."/>
            <person name="Aury J.M."/>
            <person name="Wincker P."/>
            <person name="Grigoriev I.V."/>
            <person name="Bonfante P."/>
            <person name="Martin F.M."/>
        </authorList>
    </citation>
    <scope>NUCLEOTIDE SEQUENCE [LARGE SCALE GENOMIC DNA]</scope>
    <source>
        <strain evidence="1 2">ATCC MYA-4762</strain>
    </source>
</reference>
<gene>
    <name evidence="1" type="ORF">L211DRAFT_842957</name>
</gene>